<feature type="transmembrane region" description="Helical" evidence="1">
    <location>
        <begin position="74"/>
        <end position="99"/>
    </location>
</feature>
<evidence type="ECO:0000313" key="2">
    <source>
        <dbReference type="EMBL" id="MBL7259690.1"/>
    </source>
</evidence>
<dbReference type="RefSeq" id="WP_202996399.1">
    <property type="nucleotide sequence ID" value="NZ_JAENHO010000012.1"/>
</dbReference>
<organism evidence="2 3">
    <name type="scientific">Paractinoplanes lichenicola</name>
    <dbReference type="NCBI Taxonomy" id="2802976"/>
    <lineage>
        <taxon>Bacteria</taxon>
        <taxon>Bacillati</taxon>
        <taxon>Actinomycetota</taxon>
        <taxon>Actinomycetes</taxon>
        <taxon>Micromonosporales</taxon>
        <taxon>Micromonosporaceae</taxon>
        <taxon>Paractinoplanes</taxon>
    </lineage>
</organism>
<keyword evidence="1" id="KW-1133">Transmembrane helix</keyword>
<accession>A0ABS1VZ09</accession>
<gene>
    <name evidence="2" type="ORF">JKJ07_35770</name>
</gene>
<name>A0ABS1VZ09_9ACTN</name>
<keyword evidence="1" id="KW-0812">Transmembrane</keyword>
<evidence type="ECO:0000313" key="3">
    <source>
        <dbReference type="Proteomes" id="UP000598996"/>
    </source>
</evidence>
<keyword evidence="1" id="KW-0472">Membrane</keyword>
<reference evidence="2 3" key="1">
    <citation type="submission" date="2021-01" db="EMBL/GenBank/DDBJ databases">
        <title>Actinoplanes sp. nov. LDG1-01 isolated from lichen.</title>
        <authorList>
            <person name="Saeng-In P."/>
            <person name="Phongsopitanun W."/>
            <person name="Kanchanasin P."/>
            <person name="Yuki M."/>
            <person name="Kudo T."/>
            <person name="Ohkuma M."/>
            <person name="Tanasupawat S."/>
        </authorList>
    </citation>
    <scope>NUCLEOTIDE SEQUENCE [LARGE SCALE GENOMIC DNA]</scope>
    <source>
        <strain evidence="2 3">LDG1-01</strain>
    </source>
</reference>
<keyword evidence="3" id="KW-1185">Reference proteome</keyword>
<dbReference type="Proteomes" id="UP000598996">
    <property type="component" value="Unassembled WGS sequence"/>
</dbReference>
<comment type="caution">
    <text evidence="2">The sequence shown here is derived from an EMBL/GenBank/DDBJ whole genome shotgun (WGS) entry which is preliminary data.</text>
</comment>
<proteinExistence type="predicted"/>
<feature type="transmembrane region" description="Helical" evidence="1">
    <location>
        <begin position="206"/>
        <end position="228"/>
    </location>
</feature>
<feature type="transmembrane region" description="Helical" evidence="1">
    <location>
        <begin position="12"/>
        <end position="34"/>
    </location>
</feature>
<protein>
    <submittedName>
        <fullName evidence="2">Uncharacterized protein</fullName>
    </submittedName>
</protein>
<evidence type="ECO:0000256" key="1">
    <source>
        <dbReference type="SAM" id="Phobius"/>
    </source>
</evidence>
<feature type="transmembrane region" description="Helical" evidence="1">
    <location>
        <begin position="106"/>
        <end position="130"/>
    </location>
</feature>
<dbReference type="EMBL" id="JAENHO010000012">
    <property type="protein sequence ID" value="MBL7259690.1"/>
    <property type="molecule type" value="Genomic_DNA"/>
</dbReference>
<sequence length="242" mass="25005">MSIREHRRTLILGAISAAFIVAFVTLPPLLAAAWTGTALTDHGQLVRATQQAFADYWRAGGGELDAGMQRLVDYWFAFHVVKGAFAALLLGALVALAVPLWRKSRLAAAGISALAFVAVAAVMANVQGILAPLSSLLPMAGEPALAQAGRELGAALSAGGPLPASVEPLVSDFGWYHAVMVPIAGVMVLFLLGASVLLWRRSKRAAALPVALALAMGAVVFANATTAADPAPALLAFFQGGW</sequence>
<feature type="transmembrane region" description="Helical" evidence="1">
    <location>
        <begin position="175"/>
        <end position="199"/>
    </location>
</feature>